<dbReference type="KEGG" id="cvn:111132809"/>
<feature type="compositionally biased region" description="Basic residues" evidence="1">
    <location>
        <begin position="228"/>
        <end position="241"/>
    </location>
</feature>
<dbReference type="InterPro" id="IPR001012">
    <property type="entry name" value="UBX_dom"/>
</dbReference>
<evidence type="ECO:0000259" key="2">
    <source>
        <dbReference type="PROSITE" id="PS50033"/>
    </source>
</evidence>
<feature type="compositionally biased region" description="Basic and acidic residues" evidence="1">
    <location>
        <begin position="191"/>
        <end position="223"/>
    </location>
</feature>
<feature type="region of interest" description="Disordered" evidence="1">
    <location>
        <begin position="1"/>
        <end position="297"/>
    </location>
</feature>
<organism evidence="3 4">
    <name type="scientific">Crassostrea virginica</name>
    <name type="common">Eastern oyster</name>
    <dbReference type="NCBI Taxonomy" id="6565"/>
    <lineage>
        <taxon>Eukaryota</taxon>
        <taxon>Metazoa</taxon>
        <taxon>Spiralia</taxon>
        <taxon>Lophotrochozoa</taxon>
        <taxon>Mollusca</taxon>
        <taxon>Bivalvia</taxon>
        <taxon>Autobranchia</taxon>
        <taxon>Pteriomorphia</taxon>
        <taxon>Ostreida</taxon>
        <taxon>Ostreoidea</taxon>
        <taxon>Ostreidae</taxon>
        <taxon>Crassostrea</taxon>
    </lineage>
</organism>
<dbReference type="AlphaFoldDB" id="A0A8B8E9U6"/>
<dbReference type="SUPFAM" id="SSF54236">
    <property type="entry name" value="Ubiquitin-like"/>
    <property type="match status" value="1"/>
</dbReference>
<accession>A0A8B8E9U6</accession>
<gene>
    <name evidence="4" type="primary">LOC111132809</name>
</gene>
<proteinExistence type="predicted"/>
<dbReference type="CDD" id="cd17076">
    <property type="entry name" value="UBX_UBXN10"/>
    <property type="match status" value="1"/>
</dbReference>
<dbReference type="Pfam" id="PF00789">
    <property type="entry name" value="UBX"/>
    <property type="match status" value="1"/>
</dbReference>
<feature type="region of interest" description="Disordered" evidence="1">
    <location>
        <begin position="311"/>
        <end position="383"/>
    </location>
</feature>
<dbReference type="Gene3D" id="3.10.20.90">
    <property type="entry name" value="Phosphatidylinositol 3-kinase Catalytic Subunit, Chain A, domain 1"/>
    <property type="match status" value="1"/>
</dbReference>
<keyword evidence="3" id="KW-1185">Reference proteome</keyword>
<name>A0A8B8E9U6_CRAVI</name>
<feature type="compositionally biased region" description="Basic and acidic residues" evidence="1">
    <location>
        <begin position="155"/>
        <end position="170"/>
    </location>
</feature>
<reference evidence="4" key="1">
    <citation type="submission" date="2025-08" db="UniProtKB">
        <authorList>
            <consortium name="RefSeq"/>
        </authorList>
    </citation>
    <scope>IDENTIFICATION</scope>
    <source>
        <tissue evidence="4">Whole sample</tissue>
    </source>
</reference>
<dbReference type="InterPro" id="IPR029071">
    <property type="entry name" value="Ubiquitin-like_domsf"/>
</dbReference>
<evidence type="ECO:0000313" key="3">
    <source>
        <dbReference type="Proteomes" id="UP000694844"/>
    </source>
</evidence>
<sequence length="463" mass="53215">MEAVERPTTSRGLRSRARRPPSRGGRQIEQLMNDEEEENGRPGSRRGFTPETYEREDYDEFSRQNYAGVLERQMSPEFGSPPGLMSGHMSPHQHRNSPAFRDSPHSHRGYRPHQDSPLVYSPAHQEASQTLDRPSSRRREDIQESTRRYSSSSSHQEDNHYGSSPAERHYGSSPNYGHMEQKYGDQNIYHHNQELDFDHRVNSPEGKSHMEESWPSTPREKPPTVRPKSSRKRLKSSRKRRQEQESQNPYSAVDTPILRPLSSLSKYKPLPAIGATSPNTDEAEDISKKTQVMSLGLGERTRTSYSIDIHKKDLDSPSENGTSQGTDNVQEDPRKTYRKDSLDQPHSDSKRQNYEHLDSGRPVLDLSHKNGFSHHQLPEEPDESEQRILLAIRLPDGRRHQRFFRLVERLELVLKFAENASGMDLSEFRLACNAPRAVFTDLTQLISDSGLQDRTVLYLEELD</sequence>
<protein>
    <submittedName>
        <fullName evidence="4">Uncharacterized protein LOC111132809</fullName>
    </submittedName>
</protein>
<dbReference type="OrthoDB" id="436606at2759"/>
<dbReference type="SMART" id="SM00166">
    <property type="entry name" value="UBX"/>
    <property type="match status" value="1"/>
</dbReference>
<feature type="compositionally biased region" description="Basic and acidic residues" evidence="1">
    <location>
        <begin position="134"/>
        <end position="147"/>
    </location>
</feature>
<dbReference type="GeneID" id="111132809"/>
<dbReference type="RefSeq" id="XP_022336358.1">
    <property type="nucleotide sequence ID" value="XM_022480650.1"/>
</dbReference>
<evidence type="ECO:0000256" key="1">
    <source>
        <dbReference type="SAM" id="MobiDB-lite"/>
    </source>
</evidence>
<dbReference type="PROSITE" id="PS50033">
    <property type="entry name" value="UBX"/>
    <property type="match status" value="1"/>
</dbReference>
<feature type="compositionally biased region" description="Basic and acidic residues" evidence="1">
    <location>
        <begin position="331"/>
        <end position="359"/>
    </location>
</feature>
<feature type="compositionally biased region" description="Polar residues" evidence="1">
    <location>
        <begin position="317"/>
        <end position="328"/>
    </location>
</feature>
<dbReference type="Proteomes" id="UP000694844">
    <property type="component" value="Chromosome 5"/>
</dbReference>
<feature type="domain" description="UBX" evidence="2">
    <location>
        <begin position="383"/>
        <end position="459"/>
    </location>
</feature>
<evidence type="ECO:0000313" key="4">
    <source>
        <dbReference type="RefSeq" id="XP_022336358.1"/>
    </source>
</evidence>